<evidence type="ECO:0000256" key="4">
    <source>
        <dbReference type="ARBA" id="ARBA00012786"/>
    </source>
</evidence>
<dbReference type="PANTHER" id="PTHR42861">
    <property type="entry name" value="CALCIUM-TRANSPORTING ATPASE"/>
    <property type="match status" value="1"/>
</dbReference>
<evidence type="ECO:0000313" key="20">
    <source>
        <dbReference type="EMBL" id="OUN39118.1"/>
    </source>
</evidence>
<dbReference type="InterPro" id="IPR008250">
    <property type="entry name" value="ATPase_P-typ_transduc_dom_A_sf"/>
</dbReference>
<evidence type="ECO:0000256" key="1">
    <source>
        <dbReference type="ARBA" id="ARBA00003954"/>
    </source>
</evidence>
<feature type="transmembrane region" description="Helical" evidence="18">
    <location>
        <begin position="341"/>
        <end position="365"/>
    </location>
</feature>
<dbReference type="GO" id="GO:0005524">
    <property type="term" value="F:ATP binding"/>
    <property type="evidence" value="ECO:0007669"/>
    <property type="project" value="UniProtKB-KW"/>
</dbReference>
<evidence type="ECO:0000256" key="3">
    <source>
        <dbReference type="ARBA" id="ARBA00008746"/>
    </source>
</evidence>
<dbReference type="InterPro" id="IPR036412">
    <property type="entry name" value="HAD-like_sf"/>
</dbReference>
<keyword evidence="13" id="KW-1278">Translocase</keyword>
<protein>
    <recommendedName>
        <fullName evidence="5">Magnesium-transporting ATPase, P-type 1</fullName>
        <ecNumber evidence="4">7.2.2.14</ecNumber>
    </recommendedName>
    <alternativeName>
        <fullName evidence="16">Mg(2+) transport ATPase, P-type 1</fullName>
    </alternativeName>
</protein>
<dbReference type="GO" id="GO:0015444">
    <property type="term" value="F:P-type magnesium transporter activity"/>
    <property type="evidence" value="ECO:0007669"/>
    <property type="project" value="UniProtKB-EC"/>
</dbReference>
<dbReference type="NCBIfam" id="TIGR01494">
    <property type="entry name" value="ATPase_P-type"/>
    <property type="match status" value="2"/>
</dbReference>
<dbReference type="Pfam" id="PF13246">
    <property type="entry name" value="Cation_ATPase"/>
    <property type="match status" value="1"/>
</dbReference>
<evidence type="ECO:0000256" key="9">
    <source>
        <dbReference type="ARBA" id="ARBA00022692"/>
    </source>
</evidence>
<evidence type="ECO:0000256" key="13">
    <source>
        <dbReference type="ARBA" id="ARBA00022967"/>
    </source>
</evidence>
<evidence type="ECO:0000256" key="16">
    <source>
        <dbReference type="ARBA" id="ARBA00029806"/>
    </source>
</evidence>
<dbReference type="InterPro" id="IPR023214">
    <property type="entry name" value="HAD_sf"/>
</dbReference>
<proteinExistence type="inferred from homology"/>
<dbReference type="EC" id="7.2.2.14" evidence="4"/>
<organism evidence="20 21">
    <name type="scientific">Anaerotignum lactatifermentans</name>
    <dbReference type="NCBI Taxonomy" id="160404"/>
    <lineage>
        <taxon>Bacteria</taxon>
        <taxon>Bacillati</taxon>
        <taxon>Bacillota</taxon>
        <taxon>Clostridia</taxon>
        <taxon>Lachnospirales</taxon>
        <taxon>Anaerotignaceae</taxon>
        <taxon>Anaerotignum</taxon>
    </lineage>
</organism>
<feature type="transmembrane region" description="Helical" evidence="18">
    <location>
        <begin position="311"/>
        <end position="329"/>
    </location>
</feature>
<dbReference type="Gene3D" id="1.20.1110.10">
    <property type="entry name" value="Calcium-transporting ATPase, transmembrane domain"/>
    <property type="match status" value="1"/>
</dbReference>
<feature type="transmembrane region" description="Helical" evidence="18">
    <location>
        <begin position="148"/>
        <end position="167"/>
    </location>
</feature>
<dbReference type="NCBIfam" id="NF011702">
    <property type="entry name" value="PRK15122.1"/>
    <property type="match status" value="1"/>
</dbReference>
<feature type="transmembrane region" description="Helical" evidence="18">
    <location>
        <begin position="874"/>
        <end position="897"/>
    </location>
</feature>
<evidence type="ECO:0000256" key="12">
    <source>
        <dbReference type="ARBA" id="ARBA00022842"/>
    </source>
</evidence>
<evidence type="ECO:0000259" key="19">
    <source>
        <dbReference type="SMART" id="SM00831"/>
    </source>
</evidence>
<reference evidence="21" key="1">
    <citation type="submission" date="2017-04" db="EMBL/GenBank/DDBJ databases">
        <title>Function of individual gut microbiota members based on whole genome sequencing of pure cultures obtained from chicken caecum.</title>
        <authorList>
            <person name="Medvecky M."/>
            <person name="Cejkova D."/>
            <person name="Polansky O."/>
            <person name="Karasova D."/>
            <person name="Kubasova T."/>
            <person name="Cizek A."/>
            <person name="Rychlik I."/>
        </authorList>
    </citation>
    <scope>NUCLEOTIDE SEQUENCE [LARGE SCALE GENOMIC DNA]</scope>
    <source>
        <strain evidence="21">An75</strain>
    </source>
</reference>
<comment type="catalytic activity">
    <reaction evidence="17">
        <text>Mg(2+)(out) + ATP + H2O = Mg(2+)(in) + ADP + phosphate + H(+)</text>
        <dbReference type="Rhea" id="RHEA:10260"/>
        <dbReference type="ChEBI" id="CHEBI:15377"/>
        <dbReference type="ChEBI" id="CHEBI:15378"/>
        <dbReference type="ChEBI" id="CHEBI:18420"/>
        <dbReference type="ChEBI" id="CHEBI:30616"/>
        <dbReference type="ChEBI" id="CHEBI:43474"/>
        <dbReference type="ChEBI" id="CHEBI:456216"/>
        <dbReference type="EC" id="7.2.2.14"/>
    </reaction>
</comment>
<dbReference type="AlphaFoldDB" id="A0A1Y3TW26"/>
<keyword evidence="11" id="KW-0067">ATP-binding</keyword>
<dbReference type="Pfam" id="PF00122">
    <property type="entry name" value="E1-E2_ATPase"/>
    <property type="match status" value="1"/>
</dbReference>
<dbReference type="Gene3D" id="3.40.1110.10">
    <property type="entry name" value="Calcium-transporting ATPase, cytoplasmic domain N"/>
    <property type="match status" value="1"/>
</dbReference>
<dbReference type="InterPro" id="IPR018303">
    <property type="entry name" value="ATPase_P-typ_P_site"/>
</dbReference>
<dbReference type="SUPFAM" id="SSF81665">
    <property type="entry name" value="Calcium ATPase, transmembrane domain M"/>
    <property type="match status" value="1"/>
</dbReference>
<evidence type="ECO:0000256" key="11">
    <source>
        <dbReference type="ARBA" id="ARBA00022840"/>
    </source>
</evidence>
<dbReference type="Pfam" id="PF00689">
    <property type="entry name" value="Cation_ATPase_C"/>
    <property type="match status" value="1"/>
</dbReference>
<dbReference type="SFLD" id="SFLDS00003">
    <property type="entry name" value="Haloacid_Dehalogenase"/>
    <property type="match status" value="1"/>
</dbReference>
<keyword evidence="7" id="KW-0997">Cell inner membrane</keyword>
<dbReference type="GO" id="GO:0016887">
    <property type="term" value="F:ATP hydrolysis activity"/>
    <property type="evidence" value="ECO:0007669"/>
    <property type="project" value="InterPro"/>
</dbReference>
<feature type="transmembrane region" description="Helical" evidence="18">
    <location>
        <begin position="909"/>
        <end position="928"/>
    </location>
</feature>
<dbReference type="SUPFAM" id="SSF81660">
    <property type="entry name" value="Metal cation-transporting ATPase, ATP-binding domain N"/>
    <property type="match status" value="1"/>
</dbReference>
<dbReference type="CDD" id="cd02077">
    <property type="entry name" value="P-type_ATPase_Mg"/>
    <property type="match status" value="1"/>
</dbReference>
<dbReference type="InterPro" id="IPR044492">
    <property type="entry name" value="P_typ_ATPase_HD_dom"/>
</dbReference>
<keyword evidence="10" id="KW-0547">Nucleotide-binding</keyword>
<keyword evidence="14 18" id="KW-1133">Transmembrane helix</keyword>
<dbReference type="SUPFAM" id="SSF56784">
    <property type="entry name" value="HAD-like"/>
    <property type="match status" value="1"/>
</dbReference>
<keyword evidence="6" id="KW-1003">Cell membrane</keyword>
<gene>
    <name evidence="20" type="ORF">B5G26_15720</name>
</gene>
<dbReference type="SMART" id="SM00831">
    <property type="entry name" value="Cation_ATPase_N"/>
    <property type="match status" value="1"/>
</dbReference>
<dbReference type="PRINTS" id="PR01836">
    <property type="entry name" value="MGATPASE"/>
</dbReference>
<dbReference type="SFLD" id="SFLDG00002">
    <property type="entry name" value="C1.7:_P-type_atpase_like"/>
    <property type="match status" value="1"/>
</dbReference>
<name>A0A1Y3TW26_9FIRM</name>
<evidence type="ECO:0000256" key="5">
    <source>
        <dbReference type="ARBA" id="ARBA00013555"/>
    </source>
</evidence>
<keyword evidence="9 18" id="KW-0812">Transmembrane</keyword>
<evidence type="ECO:0000256" key="17">
    <source>
        <dbReference type="ARBA" id="ARBA00047295"/>
    </source>
</evidence>
<evidence type="ECO:0000256" key="15">
    <source>
        <dbReference type="ARBA" id="ARBA00023136"/>
    </source>
</evidence>
<dbReference type="Pfam" id="PF00690">
    <property type="entry name" value="Cation_ATPase_N"/>
    <property type="match status" value="1"/>
</dbReference>
<evidence type="ECO:0000256" key="18">
    <source>
        <dbReference type="SAM" id="Phobius"/>
    </source>
</evidence>
<accession>A0A1Y3TW26</accession>
<dbReference type="EMBL" id="NFHM01000046">
    <property type="protein sequence ID" value="OUN39118.1"/>
    <property type="molecule type" value="Genomic_DNA"/>
</dbReference>
<dbReference type="InterPro" id="IPR001757">
    <property type="entry name" value="P_typ_ATPase"/>
</dbReference>
<evidence type="ECO:0000256" key="8">
    <source>
        <dbReference type="ARBA" id="ARBA00022553"/>
    </source>
</evidence>
<feature type="domain" description="Cation-transporting P-type ATPase N-terminal" evidence="19">
    <location>
        <begin position="67"/>
        <end position="138"/>
    </location>
</feature>
<dbReference type="InterPro" id="IPR023298">
    <property type="entry name" value="ATPase_P-typ_TM_dom_sf"/>
</dbReference>
<comment type="caution">
    <text evidence="20">The sequence shown here is derived from an EMBL/GenBank/DDBJ whole genome shotgun (WGS) entry which is preliminary data.</text>
</comment>
<evidence type="ECO:0000313" key="21">
    <source>
        <dbReference type="Proteomes" id="UP000195455"/>
    </source>
</evidence>
<evidence type="ECO:0000256" key="6">
    <source>
        <dbReference type="ARBA" id="ARBA00022475"/>
    </source>
</evidence>
<dbReference type="Gene3D" id="2.70.150.10">
    <property type="entry name" value="Calcium-transporting ATPase, cytoplasmic transduction domain A"/>
    <property type="match status" value="1"/>
</dbReference>
<dbReference type="NCBIfam" id="TIGR01524">
    <property type="entry name" value="ATPase-IIIB_Mg"/>
    <property type="match status" value="1"/>
</dbReference>
<evidence type="ECO:0000256" key="7">
    <source>
        <dbReference type="ARBA" id="ARBA00022519"/>
    </source>
</evidence>
<dbReference type="PROSITE" id="PS00154">
    <property type="entry name" value="ATPASE_E1_E2"/>
    <property type="match status" value="1"/>
</dbReference>
<evidence type="ECO:0000256" key="2">
    <source>
        <dbReference type="ARBA" id="ARBA00004429"/>
    </source>
</evidence>
<dbReference type="GO" id="GO:0005886">
    <property type="term" value="C:plasma membrane"/>
    <property type="evidence" value="ECO:0007669"/>
    <property type="project" value="UniProtKB-SubCell"/>
</dbReference>
<comment type="subcellular location">
    <subcellularLocation>
        <location evidence="2">Cell inner membrane</location>
        <topology evidence="2">Multi-pass membrane protein</topology>
    </subcellularLocation>
</comment>
<keyword evidence="12" id="KW-0460">Magnesium</keyword>
<evidence type="ECO:0000256" key="14">
    <source>
        <dbReference type="ARBA" id="ARBA00022989"/>
    </source>
</evidence>
<dbReference type="InterPro" id="IPR023299">
    <property type="entry name" value="ATPase_P-typ_cyto_dom_N"/>
</dbReference>
<dbReference type="InterPro" id="IPR006415">
    <property type="entry name" value="P-type_ATPase_IIIB"/>
</dbReference>
<keyword evidence="8" id="KW-0597">Phosphoprotein</keyword>
<feature type="transmembrane region" description="Helical" evidence="18">
    <location>
        <begin position="114"/>
        <end position="136"/>
    </location>
</feature>
<dbReference type="Gene3D" id="3.40.50.1000">
    <property type="entry name" value="HAD superfamily/HAD-like"/>
    <property type="match status" value="1"/>
</dbReference>
<sequence length="940" mass="103601">MNVLPRTCFRSEEKFFVFVCTIQNHKNLRIWRYGPMKKTLKERILKTKIAADMVRRDQINDRLKFAAENSRKNVFAALSTSQEGLADEQVEQLRELHGDNNVTHGKKESLFKRLCNAFINPFTAILFVLAIVSAYTEIIWAAPGEKDATTVIIITVMVLVSGILRFVQETRSGNAAAKLSAMIHTTAAVTRKHHGTQEIPMDEIVVGDIVTLSAGDMIPADLRIVTAKDLFISQSALTGESEPVEKLPQKQKITGAITEASNLAFMGSNVISGSATGVVIATGNDTMLGDMAKHLSEKPAKTSFEKGVNSVSWVLIRFMLIMVPIVLFLNGFAKGDWLNAALFAISIAVGLTPEMLPMIVTTCLAKGAVAMSRQKVIIKDLNAIQNLGSIDVLCTDKTGTLTKDKVALEYHLNVMGEEDNRILRHAFLNSYYQTGLKNLMDKAIIERTHALIERTPAFAVLENNYTKVDEIPFDFERRRMSIVVADKKGKTQMITKGAIEEMLSISTFVEYHGEVVELTDEMKKMVLAKVNDLNNNGMRVLGISQKTNPSPVGTFSVADENNMVLIGYLAFLDPPKETTAAAVKALQEYGVAVKILTGDNEKVTKYICKQVGLSVDRILTGDQLDDMTDTELTKAAENTTIFAKLSPLQKARVVTLLRENGHSVGYMGDGINDAAAMKASDVGISVDTAVDIAKESANVILLEKDLMVLEQGIIEGRKTYANMIKYIKMTASSNFGNMFSVLAASAFLPFLPMASIHLILLNLIYDISCTAIPWDNVDAEFLKEPRKWDASSVSKFMLWIGPTSSVFDIVTYLVMYFVICPAVCGGSFHSLDPASQTMFIALFQAGWFVESMWSQTLVIHMIRTPKLPFLRSRASVPVVLLTFTGIAVLTAIPFLPFGTHIGLAALPPVYFTWLAGIIVAYVTLATIMKKLYIRKYGELL</sequence>
<dbReference type="InterPro" id="IPR004014">
    <property type="entry name" value="ATPase_P-typ_cation-transptr_N"/>
</dbReference>
<evidence type="ECO:0000256" key="10">
    <source>
        <dbReference type="ARBA" id="ARBA00022741"/>
    </source>
</evidence>
<dbReference type="Proteomes" id="UP000195455">
    <property type="component" value="Unassembled WGS sequence"/>
</dbReference>
<dbReference type="InterPro" id="IPR006068">
    <property type="entry name" value="ATPase_P-typ_cation-transptr_C"/>
</dbReference>
<keyword evidence="15 18" id="KW-0472">Membrane</keyword>
<comment type="function">
    <text evidence="1">Mediates magnesium influx to the cytosol.</text>
</comment>
<dbReference type="SFLD" id="SFLDF00027">
    <property type="entry name" value="p-type_atpase"/>
    <property type="match status" value="1"/>
</dbReference>
<dbReference type="SUPFAM" id="SSF81653">
    <property type="entry name" value="Calcium ATPase, transduction domain A"/>
    <property type="match status" value="1"/>
</dbReference>
<comment type="similarity">
    <text evidence="3">Belongs to the cation transport ATPase (P-type) (TC 3.A.3) family. Type IIIB subfamily.</text>
</comment>
<dbReference type="InterPro" id="IPR059000">
    <property type="entry name" value="ATPase_P-type_domA"/>
</dbReference>